<evidence type="ECO:0000313" key="2">
    <source>
        <dbReference type="Proteomes" id="UP000502041"/>
    </source>
</evidence>
<name>A0A6H2H7C2_9BURK</name>
<dbReference type="Proteomes" id="UP000502041">
    <property type="component" value="Chromosome"/>
</dbReference>
<dbReference type="AlphaFoldDB" id="A0A6H2H7C2"/>
<proteinExistence type="predicted"/>
<dbReference type="KEGG" id="pvac:HC248_01012"/>
<gene>
    <name evidence="1" type="ORF">HC248_01012</name>
</gene>
<evidence type="ECO:0000313" key="1">
    <source>
        <dbReference type="EMBL" id="QJC55730.1"/>
    </source>
</evidence>
<organism evidence="1 2">
    <name type="scientific">Polaromonas vacuolata</name>
    <dbReference type="NCBI Taxonomy" id="37448"/>
    <lineage>
        <taxon>Bacteria</taxon>
        <taxon>Pseudomonadati</taxon>
        <taxon>Pseudomonadota</taxon>
        <taxon>Betaproteobacteria</taxon>
        <taxon>Burkholderiales</taxon>
        <taxon>Comamonadaceae</taxon>
        <taxon>Polaromonas</taxon>
    </lineage>
</organism>
<sequence>MLTHPFLDSFVLLSYRFSSFVLDNLMDAAAMLALMFVL</sequence>
<dbReference type="EMBL" id="CP051461">
    <property type="protein sequence ID" value="QJC55730.1"/>
    <property type="molecule type" value="Genomic_DNA"/>
</dbReference>
<accession>A0A6H2H7C2</accession>
<protein>
    <submittedName>
        <fullName evidence="1">Uncharacterized protein</fullName>
    </submittedName>
</protein>
<keyword evidence="2" id="KW-1185">Reference proteome</keyword>
<reference evidence="1 2" key="1">
    <citation type="submission" date="2020-04" db="EMBL/GenBank/DDBJ databases">
        <title>Complete genome of a Psychrophilic, Marine, Gas Vacuolate Bacterium Polaromonas vacuolata KCTC 22033T.</title>
        <authorList>
            <person name="Hwang K."/>
            <person name="Kim K.M."/>
        </authorList>
    </citation>
    <scope>NUCLEOTIDE SEQUENCE [LARGE SCALE GENOMIC DNA]</scope>
    <source>
        <strain evidence="1 2">KCTC 22033</strain>
    </source>
</reference>